<dbReference type="RefSeq" id="WP_354013709.1">
    <property type="nucleotide sequence ID" value="NZ_JBEPMU010000002.1"/>
</dbReference>
<protein>
    <submittedName>
        <fullName evidence="1">Ornithine cyclodeaminase</fullName>
        <ecNumber evidence="1">4.3.1.12</ecNumber>
    </submittedName>
</protein>
<name>A0ABV2JU19_9GAMM</name>
<dbReference type="EMBL" id="JBEPMU010000002">
    <property type="protein sequence ID" value="MET3652329.1"/>
    <property type="molecule type" value="Genomic_DNA"/>
</dbReference>
<evidence type="ECO:0000313" key="2">
    <source>
        <dbReference type="Proteomes" id="UP001549184"/>
    </source>
</evidence>
<proteinExistence type="predicted"/>
<dbReference type="Proteomes" id="UP001549184">
    <property type="component" value="Unassembled WGS sequence"/>
</dbReference>
<dbReference type="PANTHER" id="PTHR13812">
    <property type="entry name" value="KETIMINE REDUCTASE MU-CRYSTALLIN"/>
    <property type="match status" value="1"/>
</dbReference>
<dbReference type="InterPro" id="IPR003462">
    <property type="entry name" value="ODC_Mu_crystall"/>
</dbReference>
<sequence length="306" mass="32277">MQVMTEDQSRRLVTRALAYTAAREAYIAADDKLAHIFPAVIAHGSDPGNRFSIKSGATAQLAGLKIGSYWPGNTARGMQNHSSTILLLDQATGRIAWAIEAGEVNAYRTAAADAVAADALARRDASVLAIFGAGHQALHECAALAEIRPLTHVLVVARSQERGQAFVGALIEAGFNAELSGAEEACVRADIVVTATAATAPLFEAEWIRPGTHVASMGSDARGKQELPPALFDRASLFCDLPAQAVVLGDLQHFSGDVTRITPIGRVLSGQAPGRKDDHDITVFDSSGIALQDLYMAWKLVLAAVA</sequence>
<dbReference type="InterPro" id="IPR036291">
    <property type="entry name" value="NAD(P)-bd_dom_sf"/>
</dbReference>
<dbReference type="GO" id="GO:0008473">
    <property type="term" value="F:ornithine cyclodeaminase activity"/>
    <property type="evidence" value="ECO:0007669"/>
    <property type="project" value="UniProtKB-EC"/>
</dbReference>
<dbReference type="Gene3D" id="3.40.50.720">
    <property type="entry name" value="NAD(P)-binding Rossmann-like Domain"/>
    <property type="match status" value="1"/>
</dbReference>
<dbReference type="Pfam" id="PF02423">
    <property type="entry name" value="OCD_Mu_crystall"/>
    <property type="match status" value="1"/>
</dbReference>
<keyword evidence="1" id="KW-0456">Lyase</keyword>
<dbReference type="EC" id="4.3.1.12" evidence="1"/>
<dbReference type="InterPro" id="IPR023401">
    <property type="entry name" value="ODC_N"/>
</dbReference>
<keyword evidence="2" id="KW-1185">Reference proteome</keyword>
<gene>
    <name evidence="1" type="ORF">ABIC75_002051</name>
</gene>
<dbReference type="Gene3D" id="3.30.1780.10">
    <property type="entry name" value="ornithine cyclodeaminase, domain 1"/>
    <property type="match status" value="1"/>
</dbReference>
<dbReference type="PANTHER" id="PTHR13812:SF19">
    <property type="entry name" value="KETIMINE REDUCTASE MU-CRYSTALLIN"/>
    <property type="match status" value="1"/>
</dbReference>
<accession>A0ABV2JU19</accession>
<evidence type="ECO:0000313" key="1">
    <source>
        <dbReference type="EMBL" id="MET3652329.1"/>
    </source>
</evidence>
<comment type="caution">
    <text evidence="1">The sequence shown here is derived from an EMBL/GenBank/DDBJ whole genome shotgun (WGS) entry which is preliminary data.</text>
</comment>
<dbReference type="PIRSF" id="PIRSF001439">
    <property type="entry name" value="CryM"/>
    <property type="match status" value="1"/>
</dbReference>
<dbReference type="SUPFAM" id="SSF51735">
    <property type="entry name" value="NAD(P)-binding Rossmann-fold domains"/>
    <property type="match status" value="1"/>
</dbReference>
<reference evidence="1 2" key="1">
    <citation type="submission" date="2024-06" db="EMBL/GenBank/DDBJ databases">
        <title>Sorghum-associated microbial communities from plants grown in Nebraska, USA.</title>
        <authorList>
            <person name="Schachtman D."/>
        </authorList>
    </citation>
    <scope>NUCLEOTIDE SEQUENCE [LARGE SCALE GENOMIC DNA]</scope>
    <source>
        <strain evidence="1 2">1073</strain>
    </source>
</reference>
<organism evidence="1 2">
    <name type="scientific">Dyella japonica</name>
    <dbReference type="NCBI Taxonomy" id="231455"/>
    <lineage>
        <taxon>Bacteria</taxon>
        <taxon>Pseudomonadati</taxon>
        <taxon>Pseudomonadota</taxon>
        <taxon>Gammaproteobacteria</taxon>
        <taxon>Lysobacterales</taxon>
        <taxon>Rhodanobacteraceae</taxon>
        <taxon>Dyella</taxon>
    </lineage>
</organism>